<evidence type="ECO:0000313" key="2">
    <source>
        <dbReference type="Proteomes" id="UP000799423"/>
    </source>
</evidence>
<evidence type="ECO:0000313" key="1">
    <source>
        <dbReference type="EMBL" id="KAF2850652.1"/>
    </source>
</evidence>
<sequence length="55" mass="6006">MHITMDAQVSRCPGVQPWRATPMSTGTLPVCKYTGHCRLYCTGQCLTFASIMASP</sequence>
<keyword evidence="2" id="KW-1185">Reference proteome</keyword>
<dbReference type="AlphaFoldDB" id="A0A6A7B5Q9"/>
<protein>
    <submittedName>
        <fullName evidence="1">Uncharacterized protein</fullName>
    </submittedName>
</protein>
<accession>A0A6A7B5Q9</accession>
<gene>
    <name evidence="1" type="ORF">T440DRAFT_80782</name>
</gene>
<proteinExistence type="predicted"/>
<name>A0A6A7B5Q9_9PLEO</name>
<organism evidence="1 2">
    <name type="scientific">Plenodomus tracheiphilus IPT5</name>
    <dbReference type="NCBI Taxonomy" id="1408161"/>
    <lineage>
        <taxon>Eukaryota</taxon>
        <taxon>Fungi</taxon>
        <taxon>Dikarya</taxon>
        <taxon>Ascomycota</taxon>
        <taxon>Pezizomycotina</taxon>
        <taxon>Dothideomycetes</taxon>
        <taxon>Pleosporomycetidae</taxon>
        <taxon>Pleosporales</taxon>
        <taxon>Pleosporineae</taxon>
        <taxon>Leptosphaeriaceae</taxon>
        <taxon>Plenodomus</taxon>
    </lineage>
</organism>
<reference evidence="1" key="1">
    <citation type="submission" date="2020-01" db="EMBL/GenBank/DDBJ databases">
        <authorList>
            <consortium name="DOE Joint Genome Institute"/>
            <person name="Haridas S."/>
            <person name="Albert R."/>
            <person name="Binder M."/>
            <person name="Bloem J."/>
            <person name="Labutti K."/>
            <person name="Salamov A."/>
            <person name="Andreopoulos B."/>
            <person name="Baker S.E."/>
            <person name="Barry K."/>
            <person name="Bills G."/>
            <person name="Bluhm B.H."/>
            <person name="Cannon C."/>
            <person name="Castanera R."/>
            <person name="Culley D.E."/>
            <person name="Daum C."/>
            <person name="Ezra D."/>
            <person name="Gonzalez J.B."/>
            <person name="Henrissat B."/>
            <person name="Kuo A."/>
            <person name="Liang C."/>
            <person name="Lipzen A."/>
            <person name="Lutzoni F."/>
            <person name="Magnuson J."/>
            <person name="Mondo S."/>
            <person name="Nolan M."/>
            <person name="Ohm R."/>
            <person name="Pangilinan J."/>
            <person name="Park H.-J."/>
            <person name="Ramirez L."/>
            <person name="Alfaro M."/>
            <person name="Sun H."/>
            <person name="Tritt A."/>
            <person name="Yoshinaga Y."/>
            <person name="Zwiers L.-H."/>
            <person name="Turgeon B.G."/>
            <person name="Goodwin S.B."/>
            <person name="Spatafora J.W."/>
            <person name="Crous P.W."/>
            <person name="Grigoriev I.V."/>
        </authorList>
    </citation>
    <scope>NUCLEOTIDE SEQUENCE</scope>
    <source>
        <strain evidence="1">IPT5</strain>
    </source>
</reference>
<dbReference type="Proteomes" id="UP000799423">
    <property type="component" value="Unassembled WGS sequence"/>
</dbReference>
<dbReference type="EMBL" id="MU006305">
    <property type="protein sequence ID" value="KAF2850652.1"/>
    <property type="molecule type" value="Genomic_DNA"/>
</dbReference>